<evidence type="ECO:0000313" key="5">
    <source>
        <dbReference type="EMBL" id="TDT15927.1"/>
    </source>
</evidence>
<evidence type="ECO:0000259" key="4">
    <source>
        <dbReference type="Pfam" id="PF00535"/>
    </source>
</evidence>
<dbReference type="Pfam" id="PF00535">
    <property type="entry name" value="Glycos_transf_2"/>
    <property type="match status" value="1"/>
</dbReference>
<keyword evidence="3 5" id="KW-0808">Transferase</keyword>
<evidence type="ECO:0000256" key="3">
    <source>
        <dbReference type="ARBA" id="ARBA00022679"/>
    </source>
</evidence>
<keyword evidence="2 5" id="KW-0328">Glycosyltransferase</keyword>
<dbReference type="CDD" id="cd06442">
    <property type="entry name" value="DPM1_like"/>
    <property type="match status" value="1"/>
</dbReference>
<dbReference type="PANTHER" id="PTHR43398">
    <property type="entry name" value="DOLICHOL-PHOSPHATE MANNOSYLTRANSFERASE SUBUNIT 1"/>
    <property type="match status" value="1"/>
</dbReference>
<evidence type="ECO:0000256" key="2">
    <source>
        <dbReference type="ARBA" id="ARBA00022676"/>
    </source>
</evidence>
<organism evidence="5 6">
    <name type="scientific">Ilumatobacter fluminis</name>
    <dbReference type="NCBI Taxonomy" id="467091"/>
    <lineage>
        <taxon>Bacteria</taxon>
        <taxon>Bacillati</taxon>
        <taxon>Actinomycetota</taxon>
        <taxon>Acidimicrobiia</taxon>
        <taxon>Acidimicrobiales</taxon>
        <taxon>Ilumatobacteraceae</taxon>
        <taxon>Ilumatobacter</taxon>
    </lineage>
</organism>
<dbReference type="GO" id="GO:0016020">
    <property type="term" value="C:membrane"/>
    <property type="evidence" value="ECO:0007669"/>
    <property type="project" value="GOC"/>
</dbReference>
<dbReference type="GO" id="GO:0009247">
    <property type="term" value="P:glycolipid biosynthetic process"/>
    <property type="evidence" value="ECO:0007669"/>
    <property type="project" value="TreeGrafter"/>
</dbReference>
<comment type="caution">
    <text evidence="5">The sequence shown here is derived from an EMBL/GenBank/DDBJ whole genome shotgun (WGS) entry which is preliminary data.</text>
</comment>
<dbReference type="InterPro" id="IPR001173">
    <property type="entry name" value="Glyco_trans_2-like"/>
</dbReference>
<dbReference type="AlphaFoldDB" id="A0A4R7HXJ9"/>
<keyword evidence="6" id="KW-1185">Reference proteome</keyword>
<comment type="similarity">
    <text evidence="1">Belongs to the glycosyltransferase 2 family.</text>
</comment>
<dbReference type="Proteomes" id="UP000294558">
    <property type="component" value="Unassembled WGS sequence"/>
</dbReference>
<dbReference type="InterPro" id="IPR039528">
    <property type="entry name" value="DPM1-like"/>
</dbReference>
<dbReference type="GO" id="GO:0004582">
    <property type="term" value="F:dolichyl-phosphate beta-D-mannosyltransferase activity"/>
    <property type="evidence" value="ECO:0007669"/>
    <property type="project" value="InterPro"/>
</dbReference>
<evidence type="ECO:0000256" key="1">
    <source>
        <dbReference type="ARBA" id="ARBA00006739"/>
    </source>
</evidence>
<dbReference type="InterPro" id="IPR029044">
    <property type="entry name" value="Nucleotide-diphossugar_trans"/>
</dbReference>
<dbReference type="Gene3D" id="3.90.550.10">
    <property type="entry name" value="Spore Coat Polysaccharide Biosynthesis Protein SpsA, Chain A"/>
    <property type="match status" value="1"/>
</dbReference>
<evidence type="ECO:0000313" key="6">
    <source>
        <dbReference type="Proteomes" id="UP000294558"/>
    </source>
</evidence>
<gene>
    <name evidence="5" type="ORF">BDK89_1508</name>
</gene>
<dbReference type="EMBL" id="SOAU01000001">
    <property type="protein sequence ID" value="TDT15927.1"/>
    <property type="molecule type" value="Genomic_DNA"/>
</dbReference>
<proteinExistence type="inferred from homology"/>
<feature type="domain" description="Glycosyltransferase 2-like" evidence="4">
    <location>
        <begin position="8"/>
        <end position="174"/>
    </location>
</feature>
<name>A0A4R7HXJ9_9ACTN</name>
<accession>A0A4R7HXJ9</accession>
<reference evidence="5 6" key="1">
    <citation type="submission" date="2019-03" db="EMBL/GenBank/DDBJ databases">
        <title>Sequencing the genomes of 1000 actinobacteria strains.</title>
        <authorList>
            <person name="Klenk H.-P."/>
        </authorList>
    </citation>
    <scope>NUCLEOTIDE SEQUENCE [LARGE SCALE GENOMIC DNA]</scope>
    <source>
        <strain evidence="5 6">DSM 18936</strain>
    </source>
</reference>
<dbReference type="PANTHER" id="PTHR43398:SF1">
    <property type="entry name" value="DOLICHOL-PHOSPHATE MANNOSYLTRANSFERASE SUBUNIT 1"/>
    <property type="match status" value="1"/>
</dbReference>
<sequence length="249" mass="26943">MFAAVRVTVVIPTYQEAGNIEAVLRGVRASLPDARVLVVDDASPDGTADIARSLADELGAVDVVDRPAKSGLGSAYRDGFRRAIDDGAEICVQLDADMSHDPTLLPVLVANVELGADLAIGSRYVPGGRTVDWPGSRRALSRWGNRYAAGVLGLAVNDATAGYRAYSSEALERMGFEAVRAEGYGFQVEMTHRLVRAEGKVVEFPITFRERTAGESKLSGGIVREAAGLVVRLWLADRRGRRERRRRGF</sequence>
<dbReference type="FunFam" id="3.90.550.10:FF:000122">
    <property type="entry name" value="Dolichol-phosphate mannosyltransferase subunit 1"/>
    <property type="match status" value="1"/>
</dbReference>
<dbReference type="SUPFAM" id="SSF53448">
    <property type="entry name" value="Nucleotide-diphospho-sugar transferases"/>
    <property type="match status" value="1"/>
</dbReference>
<protein>
    <submittedName>
        <fullName evidence="5">Dolichol-phosphate mannosyltransferase</fullName>
    </submittedName>
</protein>